<organism evidence="2">
    <name type="scientific">Oikopleura dioica</name>
    <name type="common">Tunicate</name>
    <dbReference type="NCBI Taxonomy" id="34765"/>
    <lineage>
        <taxon>Eukaryota</taxon>
        <taxon>Metazoa</taxon>
        <taxon>Chordata</taxon>
        <taxon>Tunicata</taxon>
        <taxon>Appendicularia</taxon>
        <taxon>Copelata</taxon>
        <taxon>Oikopleuridae</taxon>
        <taxon>Oikopleura</taxon>
    </lineage>
</organism>
<sequence length="135" mass="15247">MIRGLIFLAFGGARAQLSSFPRGFERACLTKSCDDATFFKFFPVDYTGEDNKNVMLHAQYQVCVDFIENLKGGCPEVTKMISQYPELVNVIVRMSSSRGVSHSGSKHALIQLFANVWPSDRESCLRERLATKIRF</sequence>
<protein>
    <submittedName>
        <fullName evidence="2">Uncharacterized protein</fullName>
    </submittedName>
</protein>
<dbReference type="InParanoid" id="E4XIK9"/>
<keyword evidence="1" id="KW-0732">Signal</keyword>
<dbReference type="OrthoDB" id="10339354at2759"/>
<reference evidence="2" key="1">
    <citation type="journal article" date="2010" name="Science">
        <title>Plasticity of animal genome architecture unmasked by rapid evolution of a pelagic tunicate.</title>
        <authorList>
            <person name="Denoeud F."/>
            <person name="Henriet S."/>
            <person name="Mungpakdee S."/>
            <person name="Aury J.M."/>
            <person name="Da Silva C."/>
            <person name="Brinkmann H."/>
            <person name="Mikhaleva J."/>
            <person name="Olsen L.C."/>
            <person name="Jubin C."/>
            <person name="Canestro C."/>
            <person name="Bouquet J.M."/>
            <person name="Danks G."/>
            <person name="Poulain J."/>
            <person name="Campsteijn C."/>
            <person name="Adamski M."/>
            <person name="Cross I."/>
            <person name="Yadetie F."/>
            <person name="Muffato M."/>
            <person name="Louis A."/>
            <person name="Butcher S."/>
            <person name="Tsagkogeorga G."/>
            <person name="Konrad A."/>
            <person name="Singh S."/>
            <person name="Jensen M.F."/>
            <person name="Cong E.H."/>
            <person name="Eikeseth-Otteraa H."/>
            <person name="Noel B."/>
            <person name="Anthouard V."/>
            <person name="Porcel B.M."/>
            <person name="Kachouri-Lafond R."/>
            <person name="Nishino A."/>
            <person name="Ugolini M."/>
            <person name="Chourrout P."/>
            <person name="Nishida H."/>
            <person name="Aasland R."/>
            <person name="Huzurbazar S."/>
            <person name="Westhof E."/>
            <person name="Delsuc F."/>
            <person name="Lehrach H."/>
            <person name="Reinhardt R."/>
            <person name="Weissenbach J."/>
            <person name="Roy S.W."/>
            <person name="Artiguenave F."/>
            <person name="Postlethwait J.H."/>
            <person name="Manak J.R."/>
            <person name="Thompson E.M."/>
            <person name="Jaillon O."/>
            <person name="Du Pasquier L."/>
            <person name="Boudinot P."/>
            <person name="Liberles D.A."/>
            <person name="Volff J.N."/>
            <person name="Philippe H."/>
            <person name="Lenhard B."/>
            <person name="Roest Crollius H."/>
            <person name="Wincker P."/>
            <person name="Chourrout D."/>
        </authorList>
    </citation>
    <scope>NUCLEOTIDE SEQUENCE [LARGE SCALE GENOMIC DNA]</scope>
</reference>
<accession>E4XIK9</accession>
<evidence type="ECO:0000256" key="1">
    <source>
        <dbReference type="SAM" id="SignalP"/>
    </source>
</evidence>
<evidence type="ECO:0000313" key="3">
    <source>
        <dbReference type="Proteomes" id="UP000001307"/>
    </source>
</evidence>
<feature type="chain" id="PRO_5013017073" evidence="1">
    <location>
        <begin position="16"/>
        <end position="135"/>
    </location>
</feature>
<dbReference type="Proteomes" id="UP000001307">
    <property type="component" value="Unassembled WGS sequence"/>
</dbReference>
<feature type="signal peptide" evidence="1">
    <location>
        <begin position="1"/>
        <end position="15"/>
    </location>
</feature>
<dbReference type="AlphaFoldDB" id="E4XIK9"/>
<gene>
    <name evidence="2" type="ORF">GSOID_T00012433001</name>
</gene>
<proteinExistence type="predicted"/>
<dbReference type="EMBL" id="FN653055">
    <property type="protein sequence ID" value="CBY10410.1"/>
    <property type="molecule type" value="Genomic_DNA"/>
</dbReference>
<name>E4XIK9_OIKDI</name>
<keyword evidence="3" id="KW-1185">Reference proteome</keyword>
<evidence type="ECO:0000313" key="2">
    <source>
        <dbReference type="EMBL" id="CBY10410.1"/>
    </source>
</evidence>